<accession>A0A6J6U9A1</accession>
<feature type="transmembrane region" description="Helical" evidence="1">
    <location>
        <begin position="284"/>
        <end position="307"/>
    </location>
</feature>
<gene>
    <name evidence="2" type="ORF">UFOPK2872_00237</name>
</gene>
<feature type="transmembrane region" description="Helical" evidence="1">
    <location>
        <begin position="90"/>
        <end position="107"/>
    </location>
</feature>
<dbReference type="AlphaFoldDB" id="A0A6J6U9A1"/>
<feature type="transmembrane region" description="Helical" evidence="1">
    <location>
        <begin position="259"/>
        <end position="277"/>
    </location>
</feature>
<keyword evidence="1" id="KW-0812">Transmembrane</keyword>
<name>A0A6J6U9A1_9ZZZZ</name>
<reference evidence="2" key="1">
    <citation type="submission" date="2020-05" db="EMBL/GenBank/DDBJ databases">
        <authorList>
            <person name="Chiriac C."/>
            <person name="Salcher M."/>
            <person name="Ghai R."/>
            <person name="Kavagutti S V."/>
        </authorList>
    </citation>
    <scope>NUCLEOTIDE SEQUENCE</scope>
</reference>
<keyword evidence="1" id="KW-1133">Transmembrane helix</keyword>
<feature type="transmembrane region" description="Helical" evidence="1">
    <location>
        <begin position="113"/>
        <end position="131"/>
    </location>
</feature>
<feature type="transmembrane region" description="Helical" evidence="1">
    <location>
        <begin position="161"/>
        <end position="191"/>
    </location>
</feature>
<feature type="transmembrane region" description="Helical" evidence="1">
    <location>
        <begin position="203"/>
        <end position="224"/>
    </location>
</feature>
<keyword evidence="1" id="KW-0472">Membrane</keyword>
<sequence>MILGLQRVLVGGESKQTRQLAIATFGLHQLLALYLLVQHELWRDELQAWSIAKASTSPLDVIRNTQFEGRPPLWQLLLWPLTRLFDNPNTMKFVVFAIGSAAMWLWVRNTALPSLIRVLVSFGFLFTGGYFGHSREYILMLLLLLLAITAINKNPLSNSSTLAICLLSTVNLFGLVMAAALTLATVLLPSIRRIKTPISTSTFAAIARVAVLTTAFAINAFWIYPKQESQFGVGTYIGWQKPIANAIFPFAESLESNQTMWAIFAVITLLLLAYGLLRTNRIGFAYLLSACAVLSLNASFGYAFYWWHWGAVAIVAVTSPLLKTEISTPRFGYRLIVFSLFVIACSGLIANWKGPGELVYGKTPYSMSQTTADQLKEICQPDCTIIVDWDATGAAISAHLGGKSLYYLNRQEFGTFALFVRTNVSPTWEQAISTMQQFDRPILVTTDLLTGVLPNDLEMVSAPWGGVWDNALILQLATKPIRPQ</sequence>
<feature type="transmembrane region" description="Helical" evidence="1">
    <location>
        <begin position="20"/>
        <end position="37"/>
    </location>
</feature>
<feature type="transmembrane region" description="Helical" evidence="1">
    <location>
        <begin position="331"/>
        <end position="352"/>
    </location>
</feature>
<organism evidence="2">
    <name type="scientific">freshwater metagenome</name>
    <dbReference type="NCBI Taxonomy" id="449393"/>
    <lineage>
        <taxon>unclassified sequences</taxon>
        <taxon>metagenomes</taxon>
        <taxon>ecological metagenomes</taxon>
    </lineage>
</organism>
<evidence type="ECO:0000256" key="1">
    <source>
        <dbReference type="SAM" id="Phobius"/>
    </source>
</evidence>
<proteinExistence type="predicted"/>
<feature type="transmembrane region" description="Helical" evidence="1">
    <location>
        <begin position="138"/>
        <end position="155"/>
    </location>
</feature>
<protein>
    <submittedName>
        <fullName evidence="2">Unannotated protein</fullName>
    </submittedName>
</protein>
<evidence type="ECO:0000313" key="2">
    <source>
        <dbReference type="EMBL" id="CAB4756400.1"/>
    </source>
</evidence>
<dbReference type="EMBL" id="CAEZZM010000014">
    <property type="protein sequence ID" value="CAB4756400.1"/>
    <property type="molecule type" value="Genomic_DNA"/>
</dbReference>